<dbReference type="InterPro" id="IPR015421">
    <property type="entry name" value="PyrdxlP-dep_Trfase_major"/>
</dbReference>
<name>A0A382BMA0_9ZZZZ</name>
<dbReference type="SUPFAM" id="SSF53383">
    <property type="entry name" value="PLP-dependent transferases"/>
    <property type="match status" value="1"/>
</dbReference>
<proteinExistence type="inferred from homology"/>
<accession>A0A382BMA0</accession>
<reference evidence="13" key="1">
    <citation type="submission" date="2018-05" db="EMBL/GenBank/DDBJ databases">
        <authorList>
            <person name="Lanie J.A."/>
            <person name="Ng W.-L."/>
            <person name="Kazmierczak K.M."/>
            <person name="Andrzejewski T.M."/>
            <person name="Davidsen T.M."/>
            <person name="Wayne K.J."/>
            <person name="Tettelin H."/>
            <person name="Glass J.I."/>
            <person name="Rusch D."/>
            <person name="Podicherti R."/>
            <person name="Tsui H.-C.T."/>
            <person name="Winkler M.E."/>
        </authorList>
    </citation>
    <scope>NUCLEOTIDE SEQUENCE</scope>
</reference>
<dbReference type="InterPro" id="IPR015424">
    <property type="entry name" value="PyrdxlP-dep_Trfase"/>
</dbReference>
<evidence type="ECO:0000256" key="11">
    <source>
        <dbReference type="ARBA" id="ARBA00047715"/>
    </source>
</evidence>
<dbReference type="EC" id="2.3.1.47" evidence="5"/>
<evidence type="ECO:0000256" key="1">
    <source>
        <dbReference type="ARBA" id="ARBA00001933"/>
    </source>
</evidence>
<protein>
    <recommendedName>
        <fullName evidence="5">8-amino-7-oxononanoate synthase</fullName>
        <ecNumber evidence="5">2.3.1.47</ecNumber>
    </recommendedName>
    <alternativeName>
        <fullName evidence="9">7-keto-8-amino-pelargonic acid synthase</fullName>
    </alternativeName>
    <alternativeName>
        <fullName evidence="10">8-amino-7-ketopelargonate synthase</fullName>
    </alternativeName>
</protein>
<dbReference type="GO" id="GO:0009102">
    <property type="term" value="P:biotin biosynthetic process"/>
    <property type="evidence" value="ECO:0007669"/>
    <property type="project" value="UniProtKB-KW"/>
</dbReference>
<keyword evidence="8" id="KW-0663">Pyridoxal phosphate</keyword>
<evidence type="ECO:0000256" key="8">
    <source>
        <dbReference type="ARBA" id="ARBA00022898"/>
    </source>
</evidence>
<dbReference type="InterPro" id="IPR001917">
    <property type="entry name" value="Aminotrans_II_pyridoxalP_BS"/>
</dbReference>
<evidence type="ECO:0000256" key="5">
    <source>
        <dbReference type="ARBA" id="ARBA00013187"/>
    </source>
</evidence>
<comment type="similarity">
    <text evidence="3">Belongs to the class-II pyridoxal-phosphate-dependent aminotransferase family. BioF subfamily.</text>
</comment>
<dbReference type="PANTHER" id="PTHR13693:SF100">
    <property type="entry name" value="8-AMINO-7-OXONONANOATE SYNTHASE"/>
    <property type="match status" value="1"/>
</dbReference>
<comment type="pathway">
    <text evidence="2">Cofactor biosynthesis; biotin biosynthesis.</text>
</comment>
<evidence type="ECO:0000256" key="4">
    <source>
        <dbReference type="ARBA" id="ARBA00011738"/>
    </source>
</evidence>
<dbReference type="InterPro" id="IPR050087">
    <property type="entry name" value="AON_synthase_class-II"/>
</dbReference>
<evidence type="ECO:0000259" key="12">
    <source>
        <dbReference type="Pfam" id="PF00155"/>
    </source>
</evidence>
<comment type="cofactor">
    <cofactor evidence="1">
        <name>pyridoxal 5'-phosphate</name>
        <dbReference type="ChEBI" id="CHEBI:597326"/>
    </cofactor>
</comment>
<gene>
    <name evidence="13" type="ORF">METZ01_LOCUS167286</name>
</gene>
<evidence type="ECO:0000256" key="10">
    <source>
        <dbReference type="ARBA" id="ARBA00033381"/>
    </source>
</evidence>
<dbReference type="PANTHER" id="PTHR13693">
    <property type="entry name" value="CLASS II AMINOTRANSFERASE/8-AMINO-7-OXONONANOATE SYNTHASE"/>
    <property type="match status" value="1"/>
</dbReference>
<evidence type="ECO:0000256" key="7">
    <source>
        <dbReference type="ARBA" id="ARBA00022756"/>
    </source>
</evidence>
<feature type="domain" description="Aminotransferase class I/classII large" evidence="12">
    <location>
        <begin position="27"/>
        <end position="358"/>
    </location>
</feature>
<evidence type="ECO:0000256" key="3">
    <source>
        <dbReference type="ARBA" id="ARBA00010008"/>
    </source>
</evidence>
<evidence type="ECO:0000313" key="13">
    <source>
        <dbReference type="EMBL" id="SVB14432.1"/>
    </source>
</evidence>
<evidence type="ECO:0000256" key="2">
    <source>
        <dbReference type="ARBA" id="ARBA00004746"/>
    </source>
</evidence>
<comment type="subunit">
    <text evidence="4">Homodimer.</text>
</comment>
<comment type="catalytic activity">
    <reaction evidence="11">
        <text>6-carboxyhexanoyl-[ACP] + L-alanine + H(+) = (8S)-8-amino-7-oxononanoate + holo-[ACP] + CO2</text>
        <dbReference type="Rhea" id="RHEA:42288"/>
        <dbReference type="Rhea" id="RHEA-COMP:9685"/>
        <dbReference type="Rhea" id="RHEA-COMP:9955"/>
        <dbReference type="ChEBI" id="CHEBI:15378"/>
        <dbReference type="ChEBI" id="CHEBI:16526"/>
        <dbReference type="ChEBI" id="CHEBI:57972"/>
        <dbReference type="ChEBI" id="CHEBI:64479"/>
        <dbReference type="ChEBI" id="CHEBI:78846"/>
        <dbReference type="ChEBI" id="CHEBI:149468"/>
        <dbReference type="EC" id="2.3.1.47"/>
    </reaction>
</comment>
<dbReference type="InterPro" id="IPR004839">
    <property type="entry name" value="Aminotransferase_I/II_large"/>
</dbReference>
<keyword evidence="7" id="KW-0093">Biotin biosynthesis</keyword>
<evidence type="ECO:0000256" key="9">
    <source>
        <dbReference type="ARBA" id="ARBA00032610"/>
    </source>
</evidence>
<dbReference type="Gene3D" id="3.40.640.10">
    <property type="entry name" value="Type I PLP-dependent aspartate aminotransferase-like (Major domain)"/>
    <property type="match status" value="1"/>
</dbReference>
<keyword evidence="6" id="KW-0808">Transferase</keyword>
<dbReference type="GO" id="GO:0008710">
    <property type="term" value="F:8-amino-7-oxononanoate synthase activity"/>
    <property type="evidence" value="ECO:0007669"/>
    <property type="project" value="UniProtKB-EC"/>
</dbReference>
<dbReference type="Gene3D" id="3.90.1150.10">
    <property type="entry name" value="Aspartate Aminotransferase, domain 1"/>
    <property type="match status" value="1"/>
</dbReference>
<dbReference type="GO" id="GO:0030170">
    <property type="term" value="F:pyridoxal phosphate binding"/>
    <property type="evidence" value="ECO:0007669"/>
    <property type="project" value="InterPro"/>
</dbReference>
<evidence type="ECO:0000256" key="6">
    <source>
        <dbReference type="ARBA" id="ARBA00022679"/>
    </source>
</evidence>
<dbReference type="EMBL" id="UINC01030289">
    <property type="protein sequence ID" value="SVB14432.1"/>
    <property type="molecule type" value="Genomic_DNA"/>
</dbReference>
<dbReference type="InterPro" id="IPR015422">
    <property type="entry name" value="PyrdxlP-dep_Trfase_small"/>
</dbReference>
<sequence length="361" mass="39344">MPTAIQPDDATHVCYRGKRLIYFGGCDYYRLAHHPKLLKAHAQAAARDGLGTGASRMTTGNHPAHDELEASLVKFFGCETATVIGDGYLANIALGQAANGRFDAVFIDEKAHMSLCDSAQFLGCPVMRYRHCNADDLAKRLSRRREAKRVLLMTDGVFGATGRIAPVGDLAKRLPRLATLWIDDAHGAGVLGDRLRGTAEHCGFSGRRVIQSITFSKAFGSFGGAILGPRWMRGSLLNGNHVVTGSSSLPVGLARATQASFQLLRKRPTLAKQLRRNTVFVKDKLRAAGLPVDNSLFPVISLECPAKKAAMALRRRLLANGIYPSCIRYPADTEEACFRFALSSEHSREQLMHLVETLSAK</sequence>
<organism evidence="13">
    <name type="scientific">marine metagenome</name>
    <dbReference type="NCBI Taxonomy" id="408172"/>
    <lineage>
        <taxon>unclassified sequences</taxon>
        <taxon>metagenomes</taxon>
        <taxon>ecological metagenomes</taxon>
    </lineage>
</organism>
<dbReference type="Pfam" id="PF00155">
    <property type="entry name" value="Aminotran_1_2"/>
    <property type="match status" value="1"/>
</dbReference>
<dbReference type="AlphaFoldDB" id="A0A382BMA0"/>
<dbReference type="PROSITE" id="PS00599">
    <property type="entry name" value="AA_TRANSFER_CLASS_2"/>
    <property type="match status" value="1"/>
</dbReference>